<gene>
    <name evidence="11" type="primary">25480408</name>
    <name evidence="10" type="ORF">MTR_0133s0020</name>
</gene>
<protein>
    <submittedName>
        <fullName evidence="10">Disease resistance protein</fullName>
    </submittedName>
</protein>
<dbReference type="Gene3D" id="1.10.10.10">
    <property type="entry name" value="Winged helix-like DNA-binding domain superfamily/Winged helix DNA-binding domain"/>
    <property type="match status" value="1"/>
</dbReference>
<evidence type="ECO:0000259" key="7">
    <source>
        <dbReference type="Pfam" id="PF18052"/>
    </source>
</evidence>
<organism evidence="10 12">
    <name type="scientific">Medicago truncatula</name>
    <name type="common">Barrel medic</name>
    <name type="synonym">Medicago tribuloides</name>
    <dbReference type="NCBI Taxonomy" id="3880"/>
    <lineage>
        <taxon>Eukaryota</taxon>
        <taxon>Viridiplantae</taxon>
        <taxon>Streptophyta</taxon>
        <taxon>Embryophyta</taxon>
        <taxon>Tracheophyta</taxon>
        <taxon>Spermatophyta</taxon>
        <taxon>Magnoliopsida</taxon>
        <taxon>eudicotyledons</taxon>
        <taxon>Gunneridae</taxon>
        <taxon>Pentapetalae</taxon>
        <taxon>rosids</taxon>
        <taxon>fabids</taxon>
        <taxon>Fabales</taxon>
        <taxon>Fabaceae</taxon>
        <taxon>Papilionoideae</taxon>
        <taxon>50 kb inversion clade</taxon>
        <taxon>NPAAA clade</taxon>
        <taxon>Hologalegina</taxon>
        <taxon>IRL clade</taxon>
        <taxon>Trifolieae</taxon>
        <taxon>Medicago</taxon>
    </lineage>
</organism>
<dbReference type="AlphaFoldDB" id="A0A072TGX0"/>
<evidence type="ECO:0000256" key="2">
    <source>
        <dbReference type="ARBA" id="ARBA00022737"/>
    </source>
</evidence>
<dbReference type="GO" id="GO:0051707">
    <property type="term" value="P:response to other organism"/>
    <property type="evidence" value="ECO:0007669"/>
    <property type="project" value="UniProtKB-ARBA"/>
</dbReference>
<dbReference type="PANTHER" id="PTHR36766:SF42">
    <property type="entry name" value="NB-ARC DOMAIN DISEASE RESISTANCE PROTEIN"/>
    <property type="match status" value="1"/>
</dbReference>
<dbReference type="EMBL" id="KL402858">
    <property type="protein sequence ID" value="KEH16617.1"/>
    <property type="molecule type" value="Genomic_DNA"/>
</dbReference>
<evidence type="ECO:0000259" key="8">
    <source>
        <dbReference type="Pfam" id="PF23559"/>
    </source>
</evidence>
<dbReference type="EnsemblPlants" id="KEH16617">
    <property type="protein sequence ID" value="KEH16617"/>
    <property type="gene ID" value="MTR_0133s0020"/>
</dbReference>
<dbReference type="PaxDb" id="3880-AES75574"/>
<keyword evidence="4" id="KW-0611">Plant defense</keyword>
<reference evidence="10 12" key="2">
    <citation type="journal article" date="2014" name="BMC Genomics">
        <title>An improved genome release (version Mt4.0) for the model legume Medicago truncatula.</title>
        <authorList>
            <person name="Tang H."/>
            <person name="Krishnakumar V."/>
            <person name="Bidwell S."/>
            <person name="Rosen B."/>
            <person name="Chan A."/>
            <person name="Zhou S."/>
            <person name="Gentzbittel L."/>
            <person name="Childs K.L."/>
            <person name="Yandell M."/>
            <person name="Gundlach H."/>
            <person name="Mayer K.F."/>
            <person name="Schwartz D.C."/>
            <person name="Town C.D."/>
        </authorList>
    </citation>
    <scope>GENOME REANNOTATION</scope>
    <source>
        <strain evidence="10">A17</strain>
        <strain evidence="11 12">cv. Jemalong A17</strain>
    </source>
</reference>
<evidence type="ECO:0000256" key="4">
    <source>
        <dbReference type="ARBA" id="ARBA00022821"/>
    </source>
</evidence>
<dbReference type="Pfam" id="PF18052">
    <property type="entry name" value="Rx_N"/>
    <property type="match status" value="1"/>
</dbReference>
<dbReference type="Gene3D" id="3.80.10.10">
    <property type="entry name" value="Ribonuclease Inhibitor"/>
    <property type="match status" value="3"/>
</dbReference>
<feature type="domain" description="Disease resistance protein winged helix" evidence="8">
    <location>
        <begin position="414"/>
        <end position="484"/>
    </location>
</feature>
<feature type="domain" description="R13L1/DRL21-like LRR repeat region" evidence="9">
    <location>
        <begin position="998"/>
        <end position="1067"/>
    </location>
</feature>
<evidence type="ECO:0000313" key="12">
    <source>
        <dbReference type="Proteomes" id="UP000002051"/>
    </source>
</evidence>
<dbReference type="GO" id="GO:0043531">
    <property type="term" value="F:ADP binding"/>
    <property type="evidence" value="ECO:0007669"/>
    <property type="project" value="InterPro"/>
</dbReference>
<dbReference type="InterPro" id="IPR032675">
    <property type="entry name" value="LRR_dom_sf"/>
</dbReference>
<dbReference type="InterPro" id="IPR036388">
    <property type="entry name" value="WH-like_DNA-bd_sf"/>
</dbReference>
<dbReference type="GO" id="GO:0006952">
    <property type="term" value="P:defense response"/>
    <property type="evidence" value="ECO:0007669"/>
    <property type="project" value="UniProtKB-KW"/>
</dbReference>
<dbReference type="PRINTS" id="PR00364">
    <property type="entry name" value="DISEASERSIST"/>
</dbReference>
<dbReference type="KEGG" id="mtr:25480408"/>
<dbReference type="SUPFAM" id="SSF52058">
    <property type="entry name" value="L domain-like"/>
    <property type="match status" value="2"/>
</dbReference>
<feature type="domain" description="NB-ARC" evidence="6">
    <location>
        <begin position="159"/>
        <end position="332"/>
    </location>
</feature>
<name>A0A072TGX0_MEDTR</name>
<evidence type="ECO:0000313" key="10">
    <source>
        <dbReference type="EMBL" id="KEH16617.1"/>
    </source>
</evidence>
<evidence type="ECO:0000259" key="6">
    <source>
        <dbReference type="Pfam" id="PF00931"/>
    </source>
</evidence>
<reference evidence="11" key="3">
    <citation type="submission" date="2015-06" db="UniProtKB">
        <authorList>
            <consortium name="EnsemblPlants"/>
        </authorList>
    </citation>
    <scope>IDENTIFICATION</scope>
    <source>
        <strain evidence="11">cv. Jemalong A17</strain>
    </source>
</reference>
<dbReference type="InterPro" id="IPR056789">
    <property type="entry name" value="LRR_R13L1-DRL21"/>
</dbReference>
<keyword evidence="2" id="KW-0677">Repeat</keyword>
<evidence type="ECO:0000256" key="5">
    <source>
        <dbReference type="ARBA" id="ARBA00022840"/>
    </source>
</evidence>
<dbReference type="InterPro" id="IPR027417">
    <property type="entry name" value="P-loop_NTPase"/>
</dbReference>
<dbReference type="Pfam" id="PF23559">
    <property type="entry name" value="WHD_DRP"/>
    <property type="match status" value="1"/>
</dbReference>
<accession>A0A072TGX0</accession>
<evidence type="ECO:0000256" key="3">
    <source>
        <dbReference type="ARBA" id="ARBA00022741"/>
    </source>
</evidence>
<feature type="domain" description="Disease resistance N-terminal" evidence="7">
    <location>
        <begin position="6"/>
        <end position="88"/>
    </location>
</feature>
<dbReference type="PANTHER" id="PTHR36766">
    <property type="entry name" value="PLANT BROAD-SPECTRUM MILDEW RESISTANCE PROTEIN RPW8"/>
    <property type="match status" value="1"/>
</dbReference>
<dbReference type="Gene3D" id="1.20.5.4130">
    <property type="match status" value="1"/>
</dbReference>
<dbReference type="Gene3D" id="3.40.50.300">
    <property type="entry name" value="P-loop containing nucleotide triphosphate hydrolases"/>
    <property type="match status" value="1"/>
</dbReference>
<dbReference type="eggNOG" id="KOG4658">
    <property type="taxonomic scope" value="Eukaryota"/>
</dbReference>
<keyword evidence="3" id="KW-0547">Nucleotide-binding</keyword>
<evidence type="ECO:0000256" key="1">
    <source>
        <dbReference type="ARBA" id="ARBA00022614"/>
    </source>
</evidence>
<proteinExistence type="predicted"/>
<feature type="domain" description="R13L1/DRL21-like LRR repeat region" evidence="9">
    <location>
        <begin position="668"/>
        <end position="796"/>
    </location>
</feature>
<keyword evidence="5" id="KW-0067">ATP-binding</keyword>
<keyword evidence="12" id="KW-1185">Reference proteome</keyword>
<dbReference type="InterPro" id="IPR002182">
    <property type="entry name" value="NB-ARC"/>
</dbReference>
<dbReference type="InterPro" id="IPR041118">
    <property type="entry name" value="Rx_N"/>
</dbReference>
<dbReference type="CDD" id="cd14798">
    <property type="entry name" value="RX-CC_like"/>
    <property type="match status" value="1"/>
</dbReference>
<reference evidence="10 12" key="1">
    <citation type="journal article" date="2011" name="Nature">
        <title>The Medicago genome provides insight into the evolution of rhizobial symbioses.</title>
        <authorList>
            <person name="Young N.D."/>
            <person name="Debelle F."/>
            <person name="Oldroyd G.E."/>
            <person name="Geurts R."/>
            <person name="Cannon S.B."/>
            <person name="Udvardi M.K."/>
            <person name="Benedito V.A."/>
            <person name="Mayer K.F."/>
            <person name="Gouzy J."/>
            <person name="Schoof H."/>
            <person name="Van de Peer Y."/>
            <person name="Proost S."/>
            <person name="Cook D.R."/>
            <person name="Meyers B.C."/>
            <person name="Spannagl M."/>
            <person name="Cheung F."/>
            <person name="De Mita S."/>
            <person name="Krishnakumar V."/>
            <person name="Gundlach H."/>
            <person name="Zhou S."/>
            <person name="Mudge J."/>
            <person name="Bharti A.K."/>
            <person name="Murray J.D."/>
            <person name="Naoumkina M.A."/>
            <person name="Rosen B."/>
            <person name="Silverstein K.A."/>
            <person name="Tang H."/>
            <person name="Rombauts S."/>
            <person name="Zhao P.X."/>
            <person name="Zhou P."/>
            <person name="Barbe V."/>
            <person name="Bardou P."/>
            <person name="Bechner M."/>
            <person name="Bellec A."/>
            <person name="Berger A."/>
            <person name="Berges H."/>
            <person name="Bidwell S."/>
            <person name="Bisseling T."/>
            <person name="Choisne N."/>
            <person name="Couloux A."/>
            <person name="Denny R."/>
            <person name="Deshpande S."/>
            <person name="Dai X."/>
            <person name="Doyle J.J."/>
            <person name="Dudez A.M."/>
            <person name="Farmer A.D."/>
            <person name="Fouteau S."/>
            <person name="Franken C."/>
            <person name="Gibelin C."/>
            <person name="Gish J."/>
            <person name="Goldstein S."/>
            <person name="Gonzalez A.J."/>
            <person name="Green P.J."/>
            <person name="Hallab A."/>
            <person name="Hartog M."/>
            <person name="Hua A."/>
            <person name="Humphray S.J."/>
            <person name="Jeong D.H."/>
            <person name="Jing Y."/>
            <person name="Jocker A."/>
            <person name="Kenton S.M."/>
            <person name="Kim D.J."/>
            <person name="Klee K."/>
            <person name="Lai H."/>
            <person name="Lang C."/>
            <person name="Lin S."/>
            <person name="Macmil S.L."/>
            <person name="Magdelenat G."/>
            <person name="Matthews L."/>
            <person name="McCorrison J."/>
            <person name="Monaghan E.L."/>
            <person name="Mun J.H."/>
            <person name="Najar F.Z."/>
            <person name="Nicholson C."/>
            <person name="Noirot C."/>
            <person name="O'Bleness M."/>
            <person name="Paule C.R."/>
            <person name="Poulain J."/>
            <person name="Prion F."/>
            <person name="Qin B."/>
            <person name="Qu C."/>
            <person name="Retzel E.F."/>
            <person name="Riddle C."/>
            <person name="Sallet E."/>
            <person name="Samain S."/>
            <person name="Samson N."/>
            <person name="Sanders I."/>
            <person name="Saurat O."/>
            <person name="Scarpelli C."/>
            <person name="Schiex T."/>
            <person name="Segurens B."/>
            <person name="Severin A.J."/>
            <person name="Sherrier D.J."/>
            <person name="Shi R."/>
            <person name="Sims S."/>
            <person name="Singer S.R."/>
            <person name="Sinharoy S."/>
            <person name="Sterck L."/>
            <person name="Viollet A."/>
            <person name="Wang B.B."/>
            <person name="Wang K."/>
            <person name="Wang M."/>
            <person name="Wang X."/>
            <person name="Warfsmann J."/>
            <person name="Weissenbach J."/>
            <person name="White D.D."/>
            <person name="White J.D."/>
            <person name="Wiley G.B."/>
            <person name="Wincker P."/>
            <person name="Xing Y."/>
            <person name="Yang L."/>
            <person name="Yao Z."/>
            <person name="Ying F."/>
            <person name="Zhai J."/>
            <person name="Zhou L."/>
            <person name="Zuber A."/>
            <person name="Denarie J."/>
            <person name="Dixon R.A."/>
            <person name="May G.D."/>
            <person name="Schwartz D.C."/>
            <person name="Rogers J."/>
            <person name="Quetier F."/>
            <person name="Town C.D."/>
            <person name="Roe B.A."/>
        </authorList>
    </citation>
    <scope>NUCLEOTIDE SEQUENCE [LARGE SCALE GENOMIC DNA]</scope>
    <source>
        <strain evidence="10">A17</strain>
        <strain evidence="11 12">cv. Jemalong A17</strain>
    </source>
</reference>
<dbReference type="HOGENOM" id="CLU_000837_8_8_1"/>
<evidence type="ECO:0000313" key="11">
    <source>
        <dbReference type="EnsemblPlants" id="KEH16617"/>
    </source>
</evidence>
<evidence type="ECO:0000259" key="9">
    <source>
        <dbReference type="Pfam" id="PF25019"/>
    </source>
</evidence>
<dbReference type="Pfam" id="PF00931">
    <property type="entry name" value="NB-ARC"/>
    <property type="match status" value="1"/>
</dbReference>
<dbReference type="OrthoDB" id="2973320at2759"/>
<sequence>MADALLGILIQNLGSFVQEELATYLGVGELTQSLSRKLTLIRAVLKDAEKKQITNDAVKEWLQQLRDAAYVLDDILDECSITLKAHGNNKRITRFHPMKILVRRNIGKRMKEIAKEIDDIAEERMKFGLHVGVIERQPEDEGRRQTTSVITESKVYGRDKDKEHIVEFLLRHAGDSEELSVYSIVGHGGYGKTTLAQTVFNDERVKTHFDLKIWVCVSGDINAMKVLESIIENTIGKNPHLSSLESMQQKVQEILQKNRYLLVLDDVWTEDKEKWNKLKSLLLNGKKGASILITTRLDIVASIMGTSDAHHLASLSDDDIWSLFKQQAFGENREERAELVAIGKKLVRKCVGSPLAAKVLGSSLCCTSNEHQWISVLESEFWNLPEVDSIMSALRISYFNLKLSLRPCFAFCAVFPKGFEMVKENLIHLWMANGLVTSRGNLQMEHVGDEVWNQLWQRSFFQEVKSDLAGNITFRMHDFIHDLAQSIMEKECISYDVSDSTNVSIGVHHLSIFDKKPNIGFFFLKSKYDHIIPFQKVDSLRTFLEYKPPSKNLDVFLSSTSLRVLLTRSNELSLLKSLVHLRYLEIYDSNITTLPGSVCRLQKLQTLKLERCHLLSSFPKQFTKLKDLRHLMIKNCHSLISAPFRIGQLTSLKTLTIFIVGSKTGYGLAQLHNLQLGGKLHIKCLENVSNEEDARETNLISKKDLDRLYLSWGNDTNSQVGSVDAERVLEALEPHSSGLKHFGVNGYGGTIFPSWMKNTSILKGLVSIILYNCKNCRHLPPFGKLPCLTILYLSGMRYIKYIDDDLYEPETEKAFTSLKKLSLHDLPNLERVLEVDGVEMLPQLLNLDITNVPKLTLTSLLSVESLSASGGNEELLKSFFYNNCSEDVAGNNLKSLSISKFANLKELPVELGPLTALESLSIERCNEMESFSEHLLKGLSSLRNMSVFSCSGFKSLSDGMRHLTCLETLHIYYCPQLVFPHNMNSLASLRQLLLVECNESILDGIEGIPSLQKLRLFNFPSIKSLPDWLGAMTSLQVLAICDFPELSSLPDNFQQLQNLQTLTISGCPILEKRCKRGIGEDWHKIAHIPISPSSVETTTPTKSTICENIITTWRIAKATWKILWNYNMQSSGFEEMIDSITQVP</sequence>
<dbReference type="InterPro" id="IPR058922">
    <property type="entry name" value="WHD_DRP"/>
</dbReference>
<dbReference type="Pfam" id="PF25019">
    <property type="entry name" value="LRR_R13L1-DRL21"/>
    <property type="match status" value="2"/>
</dbReference>
<dbReference type="SUPFAM" id="SSF52540">
    <property type="entry name" value="P-loop containing nucleoside triphosphate hydrolases"/>
    <property type="match status" value="1"/>
</dbReference>
<dbReference type="FunFam" id="3.40.50.300:FF:001091">
    <property type="entry name" value="Probable disease resistance protein At1g61300"/>
    <property type="match status" value="1"/>
</dbReference>
<dbReference type="InterPro" id="IPR038005">
    <property type="entry name" value="RX-like_CC"/>
</dbReference>
<dbReference type="GO" id="GO:0005524">
    <property type="term" value="F:ATP binding"/>
    <property type="evidence" value="ECO:0007669"/>
    <property type="project" value="UniProtKB-KW"/>
</dbReference>
<keyword evidence="1" id="KW-0433">Leucine-rich repeat</keyword>
<dbReference type="Proteomes" id="UP000002051">
    <property type="component" value="Unassembled WGS sequence"/>
</dbReference>